<feature type="compositionally biased region" description="Acidic residues" evidence="1">
    <location>
        <begin position="137"/>
        <end position="150"/>
    </location>
</feature>
<dbReference type="AlphaFoldDB" id="A0A1Y5HXT8"/>
<evidence type="ECO:0000256" key="1">
    <source>
        <dbReference type="SAM" id="MobiDB-lite"/>
    </source>
</evidence>
<evidence type="ECO:0000313" key="3">
    <source>
        <dbReference type="Proteomes" id="UP000227088"/>
    </source>
</evidence>
<organism evidence="2 3">
    <name type="scientific">Oleispira antarctica</name>
    <dbReference type="NCBI Taxonomy" id="188908"/>
    <lineage>
        <taxon>Bacteria</taxon>
        <taxon>Pseudomonadati</taxon>
        <taxon>Pseudomonadota</taxon>
        <taxon>Gammaproteobacteria</taxon>
        <taxon>Oceanospirillales</taxon>
        <taxon>Oceanospirillaceae</taxon>
        <taxon>Oleispira</taxon>
    </lineage>
</organism>
<comment type="caution">
    <text evidence="2">The sequence shown here is derived from an EMBL/GenBank/DDBJ whole genome shotgun (WGS) entry which is preliminary data.</text>
</comment>
<sequence>MSKTVSVPAYLADEYQMLTENIESYQDPEDPDAFKNYVNSLLGQLNKTPGFLDGMPDQLAMCLLYVVKVNSAKLLPLCSDSEPQWEDVKTCVNVHKNYRDLVSILSNEYQEQLKTALLLLCFYDLGAAEEEFHADLDDSEEQHESEDQNEYEYQQDSNDY</sequence>
<gene>
    <name evidence="2" type="ORF">A9R00_01855</name>
</gene>
<dbReference type="EMBL" id="MABE01000108">
    <property type="protein sequence ID" value="OUS41257.1"/>
    <property type="molecule type" value="Genomic_DNA"/>
</dbReference>
<accession>A0A1Y5HXT8</accession>
<proteinExistence type="predicted"/>
<name>A0A1Y5HXT8_OLEAN</name>
<reference evidence="3" key="1">
    <citation type="journal article" date="2017" name="Proc. Natl. Acad. Sci. U.S.A.">
        <title>Simulation of Deepwater Horizon oil plume reveals substrate specialization within a complex community of hydrocarbon degraders.</title>
        <authorList>
            <person name="Hu P."/>
            <person name="Dubinsky E.A."/>
            <person name="Probst A.J."/>
            <person name="Wang J."/>
            <person name="Sieber C.M.K."/>
            <person name="Tom L.M."/>
            <person name="Gardinali P."/>
            <person name="Banfield J.F."/>
            <person name="Atlas R.M."/>
            <person name="Andersen G.L."/>
        </authorList>
    </citation>
    <scope>NUCLEOTIDE SEQUENCE [LARGE SCALE GENOMIC DNA]</scope>
</reference>
<dbReference type="Proteomes" id="UP000227088">
    <property type="component" value="Unassembled WGS sequence"/>
</dbReference>
<evidence type="ECO:0000313" key="2">
    <source>
        <dbReference type="EMBL" id="OUS41257.1"/>
    </source>
</evidence>
<protein>
    <submittedName>
        <fullName evidence="2">Uncharacterized protein</fullName>
    </submittedName>
</protein>
<feature type="region of interest" description="Disordered" evidence="1">
    <location>
        <begin position="133"/>
        <end position="160"/>
    </location>
</feature>